<dbReference type="SUPFAM" id="SSF54637">
    <property type="entry name" value="Thioesterase/thiol ester dehydrase-isomerase"/>
    <property type="match status" value="1"/>
</dbReference>
<dbReference type="GO" id="GO:0018812">
    <property type="term" value="F:3-hydroxyacyl-CoA dehydratase activity"/>
    <property type="evidence" value="ECO:0007669"/>
    <property type="project" value="UniProtKB-ARBA"/>
</dbReference>
<feature type="domain" description="MaoC-like" evidence="1">
    <location>
        <begin position="174"/>
        <end position="261"/>
    </location>
</feature>
<dbReference type="Proteomes" id="UP000719412">
    <property type="component" value="Unassembled WGS sequence"/>
</dbReference>
<dbReference type="InterPro" id="IPR011989">
    <property type="entry name" value="ARM-like"/>
</dbReference>
<dbReference type="InterPro" id="IPR002539">
    <property type="entry name" value="MaoC-like_dom"/>
</dbReference>
<gene>
    <name evidence="2" type="ORF">GEV33_003885</name>
</gene>
<dbReference type="InterPro" id="IPR029069">
    <property type="entry name" value="HotDog_dom_sf"/>
</dbReference>
<evidence type="ECO:0000313" key="2">
    <source>
        <dbReference type="EMBL" id="KAH0818906.1"/>
    </source>
</evidence>
<dbReference type="Gene3D" id="1.25.10.10">
    <property type="entry name" value="Leucine-rich Repeat Variant"/>
    <property type="match status" value="1"/>
</dbReference>
<evidence type="ECO:0000313" key="3">
    <source>
        <dbReference type="Proteomes" id="UP000719412"/>
    </source>
</evidence>
<organism evidence="2 3">
    <name type="scientific">Tenebrio molitor</name>
    <name type="common">Yellow mealworm beetle</name>
    <dbReference type="NCBI Taxonomy" id="7067"/>
    <lineage>
        <taxon>Eukaryota</taxon>
        <taxon>Metazoa</taxon>
        <taxon>Ecdysozoa</taxon>
        <taxon>Arthropoda</taxon>
        <taxon>Hexapoda</taxon>
        <taxon>Insecta</taxon>
        <taxon>Pterygota</taxon>
        <taxon>Neoptera</taxon>
        <taxon>Endopterygota</taxon>
        <taxon>Coleoptera</taxon>
        <taxon>Polyphaga</taxon>
        <taxon>Cucujiformia</taxon>
        <taxon>Tenebrionidae</taxon>
        <taxon>Tenebrio</taxon>
    </lineage>
</organism>
<name>A0A8J6HS02_TENMO</name>
<comment type="caution">
    <text evidence="2">The sequence shown here is derived from an EMBL/GenBank/DDBJ whole genome shotgun (WGS) entry which is preliminary data.</text>
</comment>
<dbReference type="PANTHER" id="PTHR46263">
    <property type="entry name" value="ARMADILLO REPEAT-CONTAINING PROTEIN 7"/>
    <property type="match status" value="1"/>
</dbReference>
<dbReference type="Gene3D" id="3.10.129.10">
    <property type="entry name" value="Hotdog Thioesterase"/>
    <property type="match status" value="1"/>
</dbReference>
<reference evidence="2" key="1">
    <citation type="journal article" date="2020" name="J Insects Food Feed">
        <title>The yellow mealworm (Tenebrio molitor) genome: a resource for the emerging insects as food and feed industry.</title>
        <authorList>
            <person name="Eriksson T."/>
            <person name="Andere A."/>
            <person name="Kelstrup H."/>
            <person name="Emery V."/>
            <person name="Picard C."/>
        </authorList>
    </citation>
    <scope>NUCLEOTIDE SEQUENCE</scope>
    <source>
        <strain evidence="2">Stoneville</strain>
        <tissue evidence="2">Whole head</tissue>
    </source>
</reference>
<dbReference type="SUPFAM" id="SSF48371">
    <property type="entry name" value="ARM repeat"/>
    <property type="match status" value="1"/>
</dbReference>
<sequence length="617" mass="68881">MFTRKSTLLKKTGPDGVGRYEFLKQLIVEFGTSKSNEAKRQVLSNLSNFAYDPINFEFLKQLHAIDLFLDQLSSDNEDFLHFGLAALCNISPDPESKDYIIKLNGIKLISNQLLHKNDEIALNAITTLYYLLFPSFRHLITPEILDKGRCLWKKRPRMIRGAVRHFSNKATCFRTITKEDLAKFTDLSGDTNPIHSTDGRERALVHGAFLNSLVSRVIGTELPGPGSIVVAQTLNFPNKCYVDEEVKITVEMVENRKIATVKFTCEVPGRDKVVLYGNAKLRSVRVAVRMLLVTSVLTLCALASAGDPFNGTIADNKPVPCTCGVFLSGQFKKGSKEQPKGVPVLTQEMDTPCMNNAMGNRQCTNRCLEMIIAHLPKSAAIICATVDRELVHKERAYLFIKNYSDKWQSTNLSAGREFCCRDNCAHTPPLTEEKTSKLDSRHFSVDFSLGSYLTTPDLEPTCCTTLTLLFGPEQVARCIMRPFSFPFYGSPSSAMHKTDRNDFRQKKRLSCSDKWPSCCWTFSIRRRRQTQPRGCPVVDPEQPSGAYRSPHTLWSPLKTQHSPNASADDHCDVTAHHRCSCGRDVSKSNCAADEFLAFAAPTAASWASADLVPLGRG</sequence>
<dbReference type="InterPro" id="IPR016024">
    <property type="entry name" value="ARM-type_fold"/>
</dbReference>
<reference evidence="2" key="2">
    <citation type="submission" date="2021-08" db="EMBL/GenBank/DDBJ databases">
        <authorList>
            <person name="Eriksson T."/>
        </authorList>
    </citation>
    <scope>NUCLEOTIDE SEQUENCE</scope>
    <source>
        <strain evidence="2">Stoneville</strain>
        <tissue evidence="2">Whole head</tissue>
    </source>
</reference>
<accession>A0A8J6HS02</accession>
<dbReference type="InterPro" id="IPR042462">
    <property type="entry name" value="ARMC7"/>
</dbReference>
<keyword evidence="3" id="KW-1185">Reference proteome</keyword>
<dbReference type="AlphaFoldDB" id="A0A8J6HS02"/>
<dbReference type="Pfam" id="PF01575">
    <property type="entry name" value="MaoC_dehydratas"/>
    <property type="match status" value="1"/>
</dbReference>
<protein>
    <recommendedName>
        <fullName evidence="1">MaoC-like domain-containing protein</fullName>
    </recommendedName>
</protein>
<dbReference type="CDD" id="cd03449">
    <property type="entry name" value="R_hydratase"/>
    <property type="match status" value="1"/>
</dbReference>
<proteinExistence type="predicted"/>
<dbReference type="EMBL" id="JABDTM020016344">
    <property type="protein sequence ID" value="KAH0818906.1"/>
    <property type="molecule type" value="Genomic_DNA"/>
</dbReference>
<evidence type="ECO:0000259" key="1">
    <source>
        <dbReference type="Pfam" id="PF01575"/>
    </source>
</evidence>
<dbReference type="PANTHER" id="PTHR46263:SF1">
    <property type="entry name" value="ARMADILLO REPEAT-CONTAINING PROTEIN 7"/>
    <property type="match status" value="1"/>
</dbReference>